<protein>
    <recommendedName>
        <fullName evidence="8">GTP-binding nuclear protein</fullName>
    </recommendedName>
</protein>
<dbReference type="GO" id="GO:0003924">
    <property type="term" value="F:GTPase activity"/>
    <property type="evidence" value="ECO:0007669"/>
    <property type="project" value="InterPro"/>
</dbReference>
<dbReference type="InterPro" id="IPR002041">
    <property type="entry name" value="Ran_GTPase"/>
</dbReference>
<dbReference type="PROSITE" id="PS51418">
    <property type="entry name" value="RAN"/>
    <property type="match status" value="1"/>
</dbReference>
<dbReference type="STRING" id="67801.A0A1B0AKZ0"/>
<feature type="signal peptide" evidence="9">
    <location>
        <begin position="1"/>
        <end position="25"/>
    </location>
</feature>
<evidence type="ECO:0000256" key="8">
    <source>
        <dbReference type="RuleBase" id="RU363057"/>
    </source>
</evidence>
<evidence type="ECO:0000256" key="9">
    <source>
        <dbReference type="SAM" id="SignalP"/>
    </source>
</evidence>
<keyword evidence="4 8" id="KW-0547">Nucleotide-binding</keyword>
<keyword evidence="11" id="KW-1185">Reference proteome</keyword>
<dbReference type="SUPFAM" id="SSF52540">
    <property type="entry name" value="P-loop containing nucleoside triphosphate hydrolases"/>
    <property type="match status" value="1"/>
</dbReference>
<dbReference type="PROSITE" id="PS51419">
    <property type="entry name" value="RAB"/>
    <property type="match status" value="1"/>
</dbReference>
<accession>A0A1B0AKZ0</accession>
<evidence type="ECO:0000256" key="4">
    <source>
        <dbReference type="ARBA" id="ARBA00022741"/>
    </source>
</evidence>
<reference evidence="11" key="1">
    <citation type="submission" date="2015-01" db="EMBL/GenBank/DDBJ databases">
        <authorList>
            <person name="Aksoy S."/>
            <person name="Warren W."/>
            <person name="Wilson R.K."/>
        </authorList>
    </citation>
    <scope>NUCLEOTIDE SEQUENCE [LARGE SCALE GENOMIC DNA]</scope>
    <source>
        <strain evidence="11">IAEA</strain>
    </source>
</reference>
<reference evidence="10" key="2">
    <citation type="submission" date="2020-05" db="UniProtKB">
        <authorList>
            <consortium name="EnsemblMetazoa"/>
        </authorList>
    </citation>
    <scope>IDENTIFICATION</scope>
    <source>
        <strain evidence="10">IAEA</strain>
    </source>
</reference>
<dbReference type="CDD" id="cd00877">
    <property type="entry name" value="Ran"/>
    <property type="match status" value="1"/>
</dbReference>
<dbReference type="InterPro" id="IPR001806">
    <property type="entry name" value="Small_GTPase"/>
</dbReference>
<dbReference type="GO" id="GO:0005525">
    <property type="term" value="F:GTP binding"/>
    <property type="evidence" value="ECO:0007669"/>
    <property type="project" value="UniProtKB-KW"/>
</dbReference>
<dbReference type="Gene3D" id="3.40.50.300">
    <property type="entry name" value="P-loop containing nucleotide triphosphate hydrolases"/>
    <property type="match status" value="1"/>
</dbReference>
<evidence type="ECO:0000256" key="2">
    <source>
        <dbReference type="ARBA" id="ARBA00008028"/>
    </source>
</evidence>
<evidence type="ECO:0000256" key="6">
    <source>
        <dbReference type="ARBA" id="ARBA00023134"/>
    </source>
</evidence>
<proteinExistence type="inferred from homology"/>
<evidence type="ECO:0000313" key="11">
    <source>
        <dbReference type="Proteomes" id="UP000092460"/>
    </source>
</evidence>
<keyword evidence="7 8" id="KW-0539">Nucleus</keyword>
<dbReference type="Pfam" id="PF00071">
    <property type="entry name" value="Ras"/>
    <property type="match status" value="1"/>
</dbReference>
<keyword evidence="5 8" id="KW-0653">Protein transport</keyword>
<dbReference type="Proteomes" id="UP000092460">
    <property type="component" value="Unassembled WGS sequence"/>
</dbReference>
<keyword evidence="9" id="KW-0732">Signal</keyword>
<evidence type="ECO:0000313" key="10">
    <source>
        <dbReference type="EnsemblMetazoa" id="GPPI000458-PA"/>
    </source>
</evidence>
<dbReference type="SMART" id="SM00174">
    <property type="entry name" value="RHO"/>
    <property type="match status" value="1"/>
</dbReference>
<evidence type="ECO:0000256" key="7">
    <source>
        <dbReference type="ARBA" id="ARBA00023242"/>
    </source>
</evidence>
<dbReference type="SMART" id="SM00173">
    <property type="entry name" value="RAS"/>
    <property type="match status" value="1"/>
</dbReference>
<dbReference type="GO" id="GO:0005634">
    <property type="term" value="C:nucleus"/>
    <property type="evidence" value="ECO:0007669"/>
    <property type="project" value="UniProtKB-SubCell"/>
</dbReference>
<dbReference type="AlphaFoldDB" id="A0A1B0AKZ0"/>
<organism evidence="10 11">
    <name type="scientific">Glossina palpalis gambiensis</name>
    <dbReference type="NCBI Taxonomy" id="67801"/>
    <lineage>
        <taxon>Eukaryota</taxon>
        <taxon>Metazoa</taxon>
        <taxon>Ecdysozoa</taxon>
        <taxon>Arthropoda</taxon>
        <taxon>Hexapoda</taxon>
        <taxon>Insecta</taxon>
        <taxon>Pterygota</taxon>
        <taxon>Neoptera</taxon>
        <taxon>Endopterygota</taxon>
        <taxon>Diptera</taxon>
        <taxon>Brachycera</taxon>
        <taxon>Muscomorpha</taxon>
        <taxon>Hippoboscoidea</taxon>
        <taxon>Glossinidae</taxon>
        <taxon>Glossina</taxon>
    </lineage>
</organism>
<dbReference type="PANTHER" id="PTHR24071">
    <property type="entry name" value="RAN GTPASE"/>
    <property type="match status" value="1"/>
</dbReference>
<dbReference type="PRINTS" id="PR00627">
    <property type="entry name" value="GTPRANTC4"/>
</dbReference>
<dbReference type="InterPro" id="IPR005225">
    <property type="entry name" value="Small_GTP-bd"/>
</dbReference>
<dbReference type="VEuPathDB" id="VectorBase:GPPI000458"/>
<dbReference type="SMART" id="SM00176">
    <property type="entry name" value="RAN"/>
    <property type="match status" value="1"/>
</dbReference>
<dbReference type="EnsemblMetazoa" id="GPPI000458-RA">
    <property type="protein sequence ID" value="GPPI000458-PA"/>
    <property type="gene ID" value="GPPI000458"/>
</dbReference>
<evidence type="ECO:0000256" key="1">
    <source>
        <dbReference type="ARBA" id="ARBA00004123"/>
    </source>
</evidence>
<keyword evidence="3 8" id="KW-0813">Transport</keyword>
<feature type="chain" id="PRO_5008403942" description="GTP-binding nuclear protein" evidence="9">
    <location>
        <begin position="26"/>
        <end position="225"/>
    </location>
</feature>
<comment type="subcellular location">
    <subcellularLocation>
        <location evidence="1 8">Nucleus</location>
    </subcellularLocation>
</comment>
<comment type="function">
    <text evidence="8">GTP-binding protein involved in nucleocytoplasmic transport. Required for the import of protein into the nucleus and also for RNA export. Involved in chromatin condensation and control of cell cycle.</text>
</comment>
<evidence type="ECO:0000256" key="3">
    <source>
        <dbReference type="ARBA" id="ARBA00022448"/>
    </source>
</evidence>
<dbReference type="EMBL" id="JXJN01029383">
    <property type="status" value="NOT_ANNOTATED_CDS"/>
    <property type="molecule type" value="Genomic_DNA"/>
</dbReference>
<dbReference type="GO" id="GO:0000054">
    <property type="term" value="P:ribosomal subunit export from nucleus"/>
    <property type="evidence" value="ECO:0007669"/>
    <property type="project" value="TreeGrafter"/>
</dbReference>
<dbReference type="GO" id="GO:0005737">
    <property type="term" value="C:cytoplasm"/>
    <property type="evidence" value="ECO:0007669"/>
    <property type="project" value="TreeGrafter"/>
</dbReference>
<dbReference type="PANTHER" id="PTHR24071:SF0">
    <property type="entry name" value="GTP-BINDING NUCLEAR PROTEIN RAN"/>
    <property type="match status" value="1"/>
</dbReference>
<dbReference type="SMART" id="SM00175">
    <property type="entry name" value="RAB"/>
    <property type="match status" value="1"/>
</dbReference>
<evidence type="ECO:0000256" key="5">
    <source>
        <dbReference type="ARBA" id="ARBA00022927"/>
    </source>
</evidence>
<sequence length="225" mass="25692">MKASIITRRSLILIVLLGDSATGKSSHIKRYLTRQFKKHYVPTQGVEVHSQTFSTNKGEIIFNVWDTAGEEEFGGLRDGYCIHAECAIIMFDITSCMTYINYPAWYADLRRVCESIPVVLCANKVDLQDRRIENKNICLPGDNNTRYFAMSPRLNYNLEKPFLWMAQKLLGDINVKFATCLLCSSASCSSSQVKMDKTWRLKLENQLEKNDEETTLPKKGGGKWE</sequence>
<keyword evidence="6 8" id="KW-0342">GTP-binding</keyword>
<dbReference type="NCBIfam" id="TIGR00231">
    <property type="entry name" value="small_GTP"/>
    <property type="match status" value="1"/>
</dbReference>
<comment type="similarity">
    <text evidence="2 8">Belongs to the small GTPase superfamily. Ran family.</text>
</comment>
<name>A0A1B0AKZ0_9MUSC</name>
<dbReference type="GO" id="GO:0006606">
    <property type="term" value="P:protein import into nucleus"/>
    <property type="evidence" value="ECO:0007669"/>
    <property type="project" value="TreeGrafter"/>
</dbReference>
<dbReference type="InterPro" id="IPR027417">
    <property type="entry name" value="P-loop_NTPase"/>
</dbReference>